<evidence type="ECO:0000313" key="2">
    <source>
        <dbReference type="WBParaSite" id="PS1159_v2.g1918.t1"/>
    </source>
</evidence>
<sequence length="302" mass="34420">MFFQYLLFLFALSSLKAAFIANEFNWQYSSFYGSDKWEGLCSTGKSQSPIDINTTDVDTVHYSKLNFVNYDKNGSVDLNDNGLTVIVSGFDSWGKNQPYISGGSSKHEYELIQLHIHWSQHDDEKGSEHAINGKYYPAEVHLLHVKKGFNHVEALSQTDGILVVALLLTLGNSSKAFAPFEDDFKTMLLPFFGNIPESVENYQPKTILPSYTDSYYQYKGSLTTPGCYESVVFIVLAEPVSMTSYQLELLRNIRRYDPSEVSDNVRPVQPLNGRRVLFRPKTVHLTKSKRSRKSKHVYTKKH</sequence>
<dbReference type="Proteomes" id="UP000887580">
    <property type="component" value="Unplaced"/>
</dbReference>
<organism evidence="1 2">
    <name type="scientific">Panagrolaimus sp. PS1159</name>
    <dbReference type="NCBI Taxonomy" id="55785"/>
    <lineage>
        <taxon>Eukaryota</taxon>
        <taxon>Metazoa</taxon>
        <taxon>Ecdysozoa</taxon>
        <taxon>Nematoda</taxon>
        <taxon>Chromadorea</taxon>
        <taxon>Rhabditida</taxon>
        <taxon>Tylenchina</taxon>
        <taxon>Panagrolaimomorpha</taxon>
        <taxon>Panagrolaimoidea</taxon>
        <taxon>Panagrolaimidae</taxon>
        <taxon>Panagrolaimus</taxon>
    </lineage>
</organism>
<accession>A0AC35FPZ8</accession>
<name>A0AC35FPZ8_9BILA</name>
<reference evidence="2" key="1">
    <citation type="submission" date="2022-11" db="UniProtKB">
        <authorList>
            <consortium name="WormBaseParasite"/>
        </authorList>
    </citation>
    <scope>IDENTIFICATION</scope>
</reference>
<dbReference type="WBParaSite" id="PS1159_v2.g1918.t1">
    <property type="protein sequence ID" value="PS1159_v2.g1918.t1"/>
    <property type="gene ID" value="PS1159_v2.g1918"/>
</dbReference>
<proteinExistence type="predicted"/>
<protein>
    <submittedName>
        <fullName evidence="2">Carbonic anhydrase</fullName>
    </submittedName>
</protein>
<evidence type="ECO:0000313" key="1">
    <source>
        <dbReference type="Proteomes" id="UP000887580"/>
    </source>
</evidence>